<evidence type="ECO:0000259" key="1">
    <source>
        <dbReference type="PROSITE" id="PS51664"/>
    </source>
</evidence>
<dbReference type="Gene3D" id="3.30.1330.230">
    <property type="match status" value="1"/>
</dbReference>
<organism evidence="2 3">
    <name type="scientific">Pseudomonas frederiksbergensis</name>
    <dbReference type="NCBI Taxonomy" id="104087"/>
    <lineage>
        <taxon>Bacteria</taxon>
        <taxon>Pseudomonadati</taxon>
        <taxon>Pseudomonadota</taxon>
        <taxon>Gammaproteobacteria</taxon>
        <taxon>Pseudomonadales</taxon>
        <taxon>Pseudomonadaceae</taxon>
        <taxon>Pseudomonas</taxon>
    </lineage>
</organism>
<name>A0AB33E999_9PSED</name>
<evidence type="ECO:0000313" key="3">
    <source>
        <dbReference type="Proteomes" id="UP000218385"/>
    </source>
</evidence>
<sequence>MDNFTVTERELTLAQAEQRIYAEFKVLGLRLNTRTIGQKVVATHASVSTIDPERRARGAGKGYPPQANVGALYEALEHYLSDHCDTSTTELITPEYFSECPLFHDDTVLALIEKQKNTVIACRTYTHAIDQSPFYYPKALCSPGYPGTLFSADTIHCHSLQRYASNSGTAVGASYNEAVLHAINESIERDAVSLFLLQHFYYENRPPLRRIARLPDDDDLGRLWSDAESEIDAEIILVDISNEFLPRTFLAFSLASCTFPRVFGTGCSLMARHGAWRALTELVQMHHGASEHEVKHYLINAERHLTHFPRLLRCLRFDLHPLLNLCEQQFVALPTAHDERPLAEQINLLAEDLHRHGRTLGITQLHQTELGTTLVNVVIPGLERFFIVSSGNVVIPQARGRRLENPQGVPA</sequence>
<dbReference type="Proteomes" id="UP000218385">
    <property type="component" value="Chromosome"/>
</dbReference>
<accession>A0AB33E999</accession>
<evidence type="ECO:0000313" key="2">
    <source>
        <dbReference type="EMBL" id="ATE76968.1"/>
    </source>
</evidence>
<dbReference type="PANTHER" id="PTHR37809">
    <property type="entry name" value="RIBOSOMAL PROTEIN S12 METHYLTHIOTRANSFERASE ACCESSORY FACTOR YCAO"/>
    <property type="match status" value="1"/>
</dbReference>
<dbReference type="PANTHER" id="PTHR37809:SF1">
    <property type="entry name" value="RIBOSOMAL PROTEIN S12 METHYLTHIOTRANSFERASE ACCESSORY FACTOR YCAO"/>
    <property type="match status" value="1"/>
</dbReference>
<dbReference type="InterPro" id="IPR003776">
    <property type="entry name" value="YcaO-like_dom"/>
</dbReference>
<dbReference type="EMBL" id="CP023466">
    <property type="protein sequence ID" value="ATE76968.1"/>
    <property type="molecule type" value="Genomic_DNA"/>
</dbReference>
<reference evidence="2 3" key="1">
    <citation type="submission" date="2017-09" db="EMBL/GenBank/DDBJ databases">
        <title>Complete Genome sequence of Lysobacter capsici KNU-15.</title>
        <authorList>
            <person name="Kim M.-C."/>
            <person name="Yi H."/>
            <person name="Lee D.-W."/>
            <person name="Shin J.-H."/>
        </authorList>
    </citation>
    <scope>NUCLEOTIDE SEQUENCE [LARGE SCALE GENOMIC DNA]</scope>
    <source>
        <strain evidence="2 3">KNU-15</strain>
    </source>
</reference>
<protein>
    <recommendedName>
        <fullName evidence="1">YcaO domain-containing protein</fullName>
    </recommendedName>
</protein>
<proteinExistence type="predicted"/>
<dbReference type="AlphaFoldDB" id="A0AB33E999"/>
<gene>
    <name evidence="2" type="ORF">CNN82_11225</name>
</gene>
<dbReference type="Pfam" id="PF02624">
    <property type="entry name" value="YcaO"/>
    <property type="match status" value="1"/>
</dbReference>
<dbReference type="RefSeq" id="WP_096479913.1">
    <property type="nucleotide sequence ID" value="NZ_CP023466.1"/>
</dbReference>
<feature type="domain" description="YcaO" evidence="1">
    <location>
        <begin position="58"/>
        <end position="411"/>
    </location>
</feature>
<dbReference type="PROSITE" id="PS51664">
    <property type="entry name" value="YCAO"/>
    <property type="match status" value="1"/>
</dbReference>